<dbReference type="PANTHER" id="PTHR33365">
    <property type="entry name" value="YALI0B05434P"/>
    <property type="match status" value="1"/>
</dbReference>
<dbReference type="OrthoDB" id="3714064at2759"/>
<evidence type="ECO:0000313" key="4">
    <source>
        <dbReference type="Proteomes" id="UP000813461"/>
    </source>
</evidence>
<keyword evidence="2" id="KW-1133">Transmembrane helix</keyword>
<evidence type="ECO:0000256" key="1">
    <source>
        <dbReference type="ARBA" id="ARBA00035112"/>
    </source>
</evidence>
<accession>A0A8K0W290</accession>
<dbReference type="AlphaFoldDB" id="A0A8K0W290"/>
<dbReference type="EMBL" id="JAGMVJ010000003">
    <property type="protein sequence ID" value="KAH7092267.1"/>
    <property type="molecule type" value="Genomic_DNA"/>
</dbReference>
<organism evidence="3 4">
    <name type="scientific">Paraphoma chrysanthemicola</name>
    <dbReference type="NCBI Taxonomy" id="798071"/>
    <lineage>
        <taxon>Eukaryota</taxon>
        <taxon>Fungi</taxon>
        <taxon>Dikarya</taxon>
        <taxon>Ascomycota</taxon>
        <taxon>Pezizomycotina</taxon>
        <taxon>Dothideomycetes</taxon>
        <taxon>Pleosporomycetidae</taxon>
        <taxon>Pleosporales</taxon>
        <taxon>Pleosporineae</taxon>
        <taxon>Phaeosphaeriaceae</taxon>
        <taxon>Paraphoma</taxon>
    </lineage>
</organism>
<dbReference type="GO" id="GO:0043386">
    <property type="term" value="P:mycotoxin biosynthetic process"/>
    <property type="evidence" value="ECO:0007669"/>
    <property type="project" value="InterPro"/>
</dbReference>
<dbReference type="Proteomes" id="UP000813461">
    <property type="component" value="Unassembled WGS sequence"/>
</dbReference>
<dbReference type="Pfam" id="PF11807">
    <property type="entry name" value="UstYa"/>
    <property type="match status" value="1"/>
</dbReference>
<proteinExistence type="inferred from homology"/>
<evidence type="ECO:0008006" key="5">
    <source>
        <dbReference type="Google" id="ProtNLM"/>
    </source>
</evidence>
<dbReference type="PANTHER" id="PTHR33365:SF7">
    <property type="entry name" value="TAT PATHWAY SIGNAL SEQUENCE"/>
    <property type="match status" value="1"/>
</dbReference>
<gene>
    <name evidence="3" type="ORF">FB567DRAFT_516877</name>
</gene>
<name>A0A8K0W290_9PLEO</name>
<sequence length="258" mass="30211">MEAESHENEYDAPLLRAEKSSWDDSGRNRRRWKCRGVVLHSVIASLYFLAIAAVFWRYRPRSSCPQCDLNLYSPASEVLEYSERIMTMDPETFAAGNPFIGEPRPELDNAWDELLQNIQISVTPTEFANLQPQLNRSTLRLPDGSYMIRLRVYHELHCLKWIRKWMHREHYWPDLSGYALHERRWHIEHCLEDLRRSVMCQPSLAPSTFEFLDRKTSDAITADGTHVAKCANWDALDEWAAKRSIDLTTLDRKSLSEE</sequence>
<comment type="similarity">
    <text evidence="1">Belongs to the ustYa family.</text>
</comment>
<dbReference type="InterPro" id="IPR021765">
    <property type="entry name" value="UstYa-like"/>
</dbReference>
<feature type="transmembrane region" description="Helical" evidence="2">
    <location>
        <begin position="37"/>
        <end position="58"/>
    </location>
</feature>
<evidence type="ECO:0000313" key="3">
    <source>
        <dbReference type="EMBL" id="KAH7092267.1"/>
    </source>
</evidence>
<keyword evidence="2" id="KW-0472">Membrane</keyword>
<comment type="caution">
    <text evidence="3">The sequence shown here is derived from an EMBL/GenBank/DDBJ whole genome shotgun (WGS) entry which is preliminary data.</text>
</comment>
<evidence type="ECO:0000256" key="2">
    <source>
        <dbReference type="SAM" id="Phobius"/>
    </source>
</evidence>
<protein>
    <recommendedName>
        <fullName evidence="5">Tat pathway signal sequence</fullName>
    </recommendedName>
</protein>
<keyword evidence="4" id="KW-1185">Reference proteome</keyword>
<reference evidence="3" key="1">
    <citation type="journal article" date="2021" name="Nat. Commun.">
        <title>Genetic determinants of endophytism in the Arabidopsis root mycobiome.</title>
        <authorList>
            <person name="Mesny F."/>
            <person name="Miyauchi S."/>
            <person name="Thiergart T."/>
            <person name="Pickel B."/>
            <person name="Atanasova L."/>
            <person name="Karlsson M."/>
            <person name="Huettel B."/>
            <person name="Barry K.W."/>
            <person name="Haridas S."/>
            <person name="Chen C."/>
            <person name="Bauer D."/>
            <person name="Andreopoulos W."/>
            <person name="Pangilinan J."/>
            <person name="LaButti K."/>
            <person name="Riley R."/>
            <person name="Lipzen A."/>
            <person name="Clum A."/>
            <person name="Drula E."/>
            <person name="Henrissat B."/>
            <person name="Kohler A."/>
            <person name="Grigoriev I.V."/>
            <person name="Martin F.M."/>
            <person name="Hacquard S."/>
        </authorList>
    </citation>
    <scope>NUCLEOTIDE SEQUENCE</scope>
    <source>
        <strain evidence="3">MPI-SDFR-AT-0120</strain>
    </source>
</reference>
<keyword evidence="2" id="KW-0812">Transmembrane</keyword>